<feature type="region of interest" description="Disordered" evidence="3">
    <location>
        <begin position="1"/>
        <end position="31"/>
    </location>
</feature>
<keyword evidence="5" id="KW-1185">Reference proteome</keyword>
<reference evidence="5" key="1">
    <citation type="submission" date="2016-10" db="EMBL/GenBank/DDBJ databases">
        <authorList>
            <person name="Varghese N."/>
            <person name="Submissions S."/>
        </authorList>
    </citation>
    <scope>NUCLEOTIDE SEQUENCE [LARGE SCALE GENOMIC DNA]</scope>
    <source>
        <strain evidence="5">DSM 22427</strain>
    </source>
</reference>
<sequence>MSSKSLLRYEASVAEQANQDENSQAATGEREPAQLSICAECDGQVVTENNESFCANCGLVVTAEHVDHRPTRSVHGPSDGRGLSEWSCEPINPLRVDKGLHTTFFLGSDGYGNSLSREQKDKFERLRQRHKRFQVEDKRAIRLNEGFRDIESITGNLTLPGFIAEDAGLFLKRAAEARLPGGRMSWEALAAGAVALATLEGNFPRPCTKVAKYAKADRERVCAAARKIRCELELNVPPVRDTAVDAVIAALDDDAPDVEACLQLRRIGEHLLEIADEKPIGTGTSRLTIAAAAVYAADRITDGKALTQAEVAEAGTTILDTTKSRVSRYSRALYDAYVAKHGRDNPAAVLDRGRIQLH</sequence>
<name>A0A1I6V8E4_9EURY</name>
<dbReference type="InterPro" id="IPR000812">
    <property type="entry name" value="TFIIB"/>
</dbReference>
<dbReference type="Proteomes" id="UP000199199">
    <property type="component" value="Unassembled WGS sequence"/>
</dbReference>
<feature type="compositionally biased region" description="Polar residues" evidence="3">
    <location>
        <begin position="15"/>
        <end position="26"/>
    </location>
</feature>
<dbReference type="RefSeq" id="WP_092907944.1">
    <property type="nucleotide sequence ID" value="NZ_FOZS01000013.1"/>
</dbReference>
<dbReference type="PANTHER" id="PTHR11618">
    <property type="entry name" value="TRANSCRIPTION INITIATION FACTOR IIB-RELATED"/>
    <property type="match status" value="1"/>
</dbReference>
<dbReference type="PANTHER" id="PTHR11618:SF13">
    <property type="entry name" value="TRANSCRIPTION INITIATION FACTOR IIB"/>
    <property type="match status" value="1"/>
</dbReference>
<dbReference type="EMBL" id="FOZS01000013">
    <property type="protein sequence ID" value="SFT09920.1"/>
    <property type="molecule type" value="Genomic_DNA"/>
</dbReference>
<proteinExistence type="predicted"/>
<organism evidence="4 5">
    <name type="scientific">Halostagnicola kamekurae</name>
    <dbReference type="NCBI Taxonomy" id="619731"/>
    <lineage>
        <taxon>Archaea</taxon>
        <taxon>Methanobacteriati</taxon>
        <taxon>Methanobacteriota</taxon>
        <taxon>Stenosarchaea group</taxon>
        <taxon>Halobacteria</taxon>
        <taxon>Halobacteriales</taxon>
        <taxon>Natrialbaceae</taxon>
        <taxon>Halostagnicola</taxon>
    </lineage>
</organism>
<dbReference type="GO" id="GO:0070897">
    <property type="term" value="P:transcription preinitiation complex assembly"/>
    <property type="evidence" value="ECO:0007669"/>
    <property type="project" value="InterPro"/>
</dbReference>
<keyword evidence="2" id="KW-0804">Transcription</keyword>
<evidence type="ECO:0000256" key="2">
    <source>
        <dbReference type="ARBA" id="ARBA00023163"/>
    </source>
</evidence>
<dbReference type="AlphaFoldDB" id="A0A1I6V8E4"/>
<dbReference type="Gene3D" id="1.10.472.170">
    <property type="match status" value="1"/>
</dbReference>
<dbReference type="PRINTS" id="PR00685">
    <property type="entry name" value="TIFACTORIIB"/>
</dbReference>
<keyword evidence="4" id="KW-0396">Initiation factor</keyword>
<dbReference type="GO" id="GO:0097550">
    <property type="term" value="C:transcription preinitiation complex"/>
    <property type="evidence" value="ECO:0007669"/>
    <property type="project" value="TreeGrafter"/>
</dbReference>
<keyword evidence="4" id="KW-0648">Protein biosynthesis</keyword>
<evidence type="ECO:0000313" key="5">
    <source>
        <dbReference type="Proteomes" id="UP000199199"/>
    </source>
</evidence>
<dbReference type="SUPFAM" id="SSF47954">
    <property type="entry name" value="Cyclin-like"/>
    <property type="match status" value="1"/>
</dbReference>
<keyword evidence="1" id="KW-0805">Transcription regulation</keyword>
<dbReference type="Gene3D" id="1.10.472.10">
    <property type="entry name" value="Cyclin-like"/>
    <property type="match status" value="1"/>
</dbReference>
<dbReference type="InterPro" id="IPR036915">
    <property type="entry name" value="Cyclin-like_sf"/>
</dbReference>
<evidence type="ECO:0000256" key="3">
    <source>
        <dbReference type="SAM" id="MobiDB-lite"/>
    </source>
</evidence>
<protein>
    <submittedName>
        <fullName evidence="4">Transcription initiation factor TFIIB</fullName>
    </submittedName>
</protein>
<evidence type="ECO:0000313" key="4">
    <source>
        <dbReference type="EMBL" id="SFT09920.1"/>
    </source>
</evidence>
<gene>
    <name evidence="4" type="ORF">SAMN04488556_0121</name>
</gene>
<evidence type="ECO:0000256" key="1">
    <source>
        <dbReference type="ARBA" id="ARBA00023015"/>
    </source>
</evidence>
<accession>A0A1I6V8E4</accession>
<dbReference type="OrthoDB" id="261013at2157"/>
<dbReference type="GO" id="GO:0003743">
    <property type="term" value="F:translation initiation factor activity"/>
    <property type="evidence" value="ECO:0007669"/>
    <property type="project" value="UniProtKB-KW"/>
</dbReference>